<feature type="chain" id="PRO_5035465498" description="Extracellular membrane protein CFEM domain-containing protein" evidence="2">
    <location>
        <begin position="22"/>
        <end position="292"/>
    </location>
</feature>
<evidence type="ECO:0008006" key="5">
    <source>
        <dbReference type="Google" id="ProtNLM"/>
    </source>
</evidence>
<feature type="region of interest" description="Disordered" evidence="1">
    <location>
        <begin position="207"/>
        <end position="241"/>
    </location>
</feature>
<evidence type="ECO:0000256" key="2">
    <source>
        <dbReference type="SAM" id="SignalP"/>
    </source>
</evidence>
<dbReference type="Proteomes" id="UP000813385">
    <property type="component" value="Unassembled WGS sequence"/>
</dbReference>
<accession>A0A8K0T5K9</accession>
<comment type="caution">
    <text evidence="3">The sequence shown here is derived from an EMBL/GenBank/DDBJ whole genome shotgun (WGS) entry which is preliminary data.</text>
</comment>
<dbReference type="OrthoDB" id="5398531at2759"/>
<proteinExistence type="predicted"/>
<sequence length="292" mass="30000">MMASFNSVVATLAVFWTLARGQSFTPPLCAGAITEFPNCEKADSIAAKCSNLSQQETIDCFCTQELLNAYIGCKGEFRQCALGNDFDSESDTLIAAWQDACGPYLPSGITTPEVAAATKTLAGGLAGNVCVSLAESCAQRSQSITACSSSHTAAADLTSCRCQPSLVTLASGCDIDFRETCLQETVTRSNIFEFRVCEATATTDRLPASTDAGRTTDASNPSTAASTSASSTSRLSSTSGESAPASLTFGLESTGAAAATTTAPGVAASMGWKKGSQVLGLMCITLTALLLC</sequence>
<feature type="signal peptide" evidence="2">
    <location>
        <begin position="1"/>
        <end position="21"/>
    </location>
</feature>
<organism evidence="3 4">
    <name type="scientific">Plectosphaerella cucumerina</name>
    <dbReference type="NCBI Taxonomy" id="40658"/>
    <lineage>
        <taxon>Eukaryota</taxon>
        <taxon>Fungi</taxon>
        <taxon>Dikarya</taxon>
        <taxon>Ascomycota</taxon>
        <taxon>Pezizomycotina</taxon>
        <taxon>Sordariomycetes</taxon>
        <taxon>Hypocreomycetidae</taxon>
        <taxon>Glomerellales</taxon>
        <taxon>Plectosphaerellaceae</taxon>
        <taxon>Plectosphaerella</taxon>
    </lineage>
</organism>
<reference evidence="3" key="1">
    <citation type="journal article" date="2021" name="Nat. Commun.">
        <title>Genetic determinants of endophytism in the Arabidopsis root mycobiome.</title>
        <authorList>
            <person name="Mesny F."/>
            <person name="Miyauchi S."/>
            <person name="Thiergart T."/>
            <person name="Pickel B."/>
            <person name="Atanasova L."/>
            <person name="Karlsson M."/>
            <person name="Huettel B."/>
            <person name="Barry K.W."/>
            <person name="Haridas S."/>
            <person name="Chen C."/>
            <person name="Bauer D."/>
            <person name="Andreopoulos W."/>
            <person name="Pangilinan J."/>
            <person name="LaButti K."/>
            <person name="Riley R."/>
            <person name="Lipzen A."/>
            <person name="Clum A."/>
            <person name="Drula E."/>
            <person name="Henrissat B."/>
            <person name="Kohler A."/>
            <person name="Grigoriev I.V."/>
            <person name="Martin F.M."/>
            <person name="Hacquard S."/>
        </authorList>
    </citation>
    <scope>NUCLEOTIDE SEQUENCE</scope>
    <source>
        <strain evidence="3">MPI-CAGE-AT-0016</strain>
    </source>
</reference>
<name>A0A8K0T5K9_9PEZI</name>
<dbReference type="EMBL" id="JAGPXD010000007">
    <property type="protein sequence ID" value="KAH7347586.1"/>
    <property type="molecule type" value="Genomic_DNA"/>
</dbReference>
<dbReference type="AlphaFoldDB" id="A0A8K0T5K9"/>
<keyword evidence="4" id="KW-1185">Reference proteome</keyword>
<evidence type="ECO:0000313" key="4">
    <source>
        <dbReference type="Proteomes" id="UP000813385"/>
    </source>
</evidence>
<gene>
    <name evidence="3" type="ORF">B0T11DRAFT_142820</name>
</gene>
<keyword evidence="2" id="KW-0732">Signal</keyword>
<evidence type="ECO:0000313" key="3">
    <source>
        <dbReference type="EMBL" id="KAH7347586.1"/>
    </source>
</evidence>
<feature type="compositionally biased region" description="Low complexity" evidence="1">
    <location>
        <begin position="215"/>
        <end position="241"/>
    </location>
</feature>
<evidence type="ECO:0000256" key="1">
    <source>
        <dbReference type="SAM" id="MobiDB-lite"/>
    </source>
</evidence>
<protein>
    <recommendedName>
        <fullName evidence="5">Extracellular membrane protein CFEM domain-containing protein</fullName>
    </recommendedName>
</protein>